<dbReference type="EMBL" id="JAACJL010000035">
    <property type="protein sequence ID" value="KAF4615603.1"/>
    <property type="molecule type" value="Genomic_DNA"/>
</dbReference>
<organism evidence="5 18">
    <name type="scientific">Agrocybe pediades</name>
    <dbReference type="NCBI Taxonomy" id="84607"/>
    <lineage>
        <taxon>Eukaryota</taxon>
        <taxon>Fungi</taxon>
        <taxon>Dikarya</taxon>
        <taxon>Basidiomycota</taxon>
        <taxon>Agaricomycotina</taxon>
        <taxon>Agaricomycetes</taxon>
        <taxon>Agaricomycetidae</taxon>
        <taxon>Agaricales</taxon>
        <taxon>Agaricineae</taxon>
        <taxon>Strophariaceae</taxon>
        <taxon>Agrocybe</taxon>
    </lineage>
</organism>
<evidence type="ECO:0000313" key="15">
    <source>
        <dbReference type="EMBL" id="KAF4619241.1"/>
    </source>
</evidence>
<evidence type="ECO:0000313" key="11">
    <source>
        <dbReference type="EMBL" id="KAF4617220.1"/>
    </source>
</evidence>
<feature type="region of interest" description="Disordered" evidence="1">
    <location>
        <begin position="1562"/>
        <end position="1617"/>
    </location>
</feature>
<feature type="compositionally biased region" description="Acidic residues" evidence="1">
    <location>
        <begin position="125"/>
        <end position="136"/>
    </location>
</feature>
<dbReference type="CDD" id="cd15517">
    <property type="entry name" value="PHD_TCF19_like"/>
    <property type="match status" value="1"/>
</dbReference>
<dbReference type="EMBL" id="JAACJL010000002">
    <property type="protein sequence ID" value="KAF4622392.1"/>
    <property type="molecule type" value="Genomic_DNA"/>
</dbReference>
<feature type="compositionally biased region" description="Basic residues" evidence="1">
    <location>
        <begin position="104"/>
        <end position="113"/>
    </location>
</feature>
<evidence type="ECO:0000313" key="9">
    <source>
        <dbReference type="EMBL" id="KAF4616087.1"/>
    </source>
</evidence>
<dbReference type="EMBL" id="JAACJL010000020">
    <property type="protein sequence ID" value="KAF4618006.1"/>
    <property type="molecule type" value="Genomic_DNA"/>
</dbReference>
<dbReference type="EMBL" id="JAACJL010000045">
    <property type="protein sequence ID" value="KAF4614266.1"/>
    <property type="molecule type" value="Genomic_DNA"/>
</dbReference>
<feature type="compositionally biased region" description="Basic and acidic residues" evidence="1">
    <location>
        <begin position="680"/>
        <end position="690"/>
    </location>
</feature>
<evidence type="ECO:0000313" key="2">
    <source>
        <dbReference type="EMBL" id="KAF4610160.1"/>
    </source>
</evidence>
<proteinExistence type="predicted"/>
<dbReference type="EMBL" id="JAACJL010000018">
    <property type="protein sequence ID" value="KAF4618311.1"/>
    <property type="molecule type" value="Genomic_DNA"/>
</dbReference>
<dbReference type="EMBL" id="JAACJL010000031">
    <property type="protein sequence ID" value="KAF4616995.1"/>
    <property type="molecule type" value="Genomic_DNA"/>
</dbReference>
<evidence type="ECO:0000313" key="12">
    <source>
        <dbReference type="EMBL" id="KAF4618006.1"/>
    </source>
</evidence>
<feature type="region of interest" description="Disordered" evidence="1">
    <location>
        <begin position="21"/>
        <end position="40"/>
    </location>
</feature>
<comment type="caution">
    <text evidence="5">The sequence shown here is derived from an EMBL/GenBank/DDBJ whole genome shotgun (WGS) entry which is preliminary data.</text>
</comment>
<dbReference type="EMBL" id="JAACJL010000059">
    <property type="protein sequence ID" value="KAF4610160.1"/>
    <property type="molecule type" value="Genomic_DNA"/>
</dbReference>
<evidence type="ECO:0000313" key="8">
    <source>
        <dbReference type="EMBL" id="KAF4615616.1"/>
    </source>
</evidence>
<gene>
    <name evidence="17" type="ORF">D9613_001338</name>
    <name evidence="15" type="ORF">D9613_004701</name>
    <name evidence="11" type="ORF">D9613_006424</name>
    <name evidence="6" type="ORF">D9613_008003</name>
    <name evidence="10" type="ORF">D9613_008883</name>
    <name evidence="16" type="ORF">D9613_009143</name>
    <name evidence="2" type="ORF">D9613_010209</name>
    <name evidence="9" type="ORF">D9613_011231</name>
    <name evidence="14" type="ORF">D9613_011705</name>
    <name evidence="13" type="ORF">D9613_012686</name>
    <name evidence="5" type="ORF">D9613_012776</name>
    <name evidence="12" type="ORF">D9613_012880</name>
    <name evidence="7" type="ORF">D9613_012884</name>
    <name evidence="8" type="ORF">D9613_012897</name>
    <name evidence="4" type="ORF">D9613_012979</name>
    <name evidence="3" type="ORF">D9613_013027</name>
</gene>
<feature type="region of interest" description="Disordered" evidence="1">
    <location>
        <begin position="661"/>
        <end position="690"/>
    </location>
</feature>
<reference evidence="5 18" key="1">
    <citation type="submission" date="2019-12" db="EMBL/GenBank/DDBJ databases">
        <authorList>
            <person name="Floudas D."/>
            <person name="Bentzer J."/>
            <person name="Ahren D."/>
            <person name="Johansson T."/>
            <person name="Persson P."/>
            <person name="Tunlid A."/>
        </authorList>
    </citation>
    <scope>NUCLEOTIDE SEQUENCE [LARGE SCALE GENOMIC DNA]</scope>
    <source>
        <strain evidence="5 18">CBS 102.39</strain>
    </source>
</reference>
<dbReference type="Gene3D" id="3.30.40.10">
    <property type="entry name" value="Zinc/RING finger domain, C3HC4 (zinc finger)"/>
    <property type="match status" value="1"/>
</dbReference>
<name>A0A8H4QKS2_9AGAR</name>
<feature type="compositionally biased region" description="Basic residues" evidence="1">
    <location>
        <begin position="1579"/>
        <end position="1596"/>
    </location>
</feature>
<evidence type="ECO:0000313" key="13">
    <source>
        <dbReference type="EMBL" id="KAF4618115.1"/>
    </source>
</evidence>
<evidence type="ECO:0000313" key="7">
    <source>
        <dbReference type="EMBL" id="KAF4615603.1"/>
    </source>
</evidence>
<dbReference type="EMBL" id="JAACJL010000030">
    <property type="protein sequence ID" value="KAF4617220.1"/>
    <property type="molecule type" value="Genomic_DNA"/>
</dbReference>
<evidence type="ECO:0000313" key="3">
    <source>
        <dbReference type="EMBL" id="KAF4612478.1"/>
    </source>
</evidence>
<dbReference type="SUPFAM" id="SSF57903">
    <property type="entry name" value="FYVE/PHD zinc finger"/>
    <property type="match status" value="1"/>
</dbReference>
<evidence type="ECO:0000256" key="1">
    <source>
        <dbReference type="SAM" id="MobiDB-lite"/>
    </source>
</evidence>
<evidence type="ECO:0000313" key="4">
    <source>
        <dbReference type="EMBL" id="KAF4612482.1"/>
    </source>
</evidence>
<dbReference type="EMBL" id="JAACJL010000053">
    <property type="protein sequence ID" value="KAF4612478.1"/>
    <property type="molecule type" value="Genomic_DNA"/>
</dbReference>
<evidence type="ECO:0000313" key="17">
    <source>
        <dbReference type="EMBL" id="KAF4623190.1"/>
    </source>
</evidence>
<dbReference type="EMBL" id="JAACJL010000019">
    <property type="protein sequence ID" value="KAF4618115.1"/>
    <property type="molecule type" value="Genomic_DNA"/>
</dbReference>
<evidence type="ECO:0000313" key="14">
    <source>
        <dbReference type="EMBL" id="KAF4618311.1"/>
    </source>
</evidence>
<protein>
    <submittedName>
        <fullName evidence="5">Uncharacterized protein</fullName>
    </submittedName>
</protein>
<evidence type="ECO:0000313" key="16">
    <source>
        <dbReference type="EMBL" id="KAF4622392.1"/>
    </source>
</evidence>
<keyword evidence="18" id="KW-1185">Reference proteome</keyword>
<sequence length="1617" mass="183483">MGVIDFFKHVSRYFTDDIPDQKRPISFPHPETSPPENPAVSERYIPVFNVEGDIVSYVERPRHKVKIEALPMAVPAPEEKVKKDPDSPKLPVLKGVEKKKAKLAIKPKPKLPMKPKIDVTSSSEPSEDSDSSEDSDYSSYKWDGWPDGYLTRNFTHAEVRESGNLMVHWASRRGGGDRKGQVDAPEWELGKKSTRKCVGVITCDNEICEIVVRPHINPTDLDHQLTKKCSCGGKLVYEPCGILSVLHTWSGGVHYANNGHHLHRRPTHILHFLPNEKVRFEKMYQANPTSGPLKMQVGIPTLNGPGDSAIDITPLLLNADRIAKERSKMRKEGTLSADGLIAAFSAFSKSHPHFVRRSTLGEVTVISVQTSFMRSQLVKDKKLDGPINGMVSDAAHGWWKERTSLLIVSSTYCPVLRAWAPGVLSYSNGASGEHFQYHFLAVLEGIAEEAESRDIPVTDTLFAGVMDFSEAERVGFVRAFTAFWEVRSDNTRTRSELKSAAELLLKGCGEHYRAAITRISRIVAVVPPESADTDFKPRALKLMDLPDSKTFREHAALLVRDYPHIASWMEWWTRPVHAAMLFESERKMDIEIWNSIPRTTNAEESMHWKLYSACGRDHAFLEGMHSLYAVAVYYERMHEGARTGAKIRYGKAEAWKDNVAALGRTKRSRGDPSTSKKRQSKSDGRPPDTIKELLLKPSAKKSKALQKPQYTLPPSYPWSNNSCWLDTSLQVLFMAVSHLPSDYTMLNTHWTKDSPLRSLFEGLLRRLEDESESTSTSKKLRSDRDLLRKKLKDMKIIKTQSSFESLFVWFTDLISHEGKPSSNYRGVAAFDVWTIEVHVCTGSEEIGGPHREISYTPRVSRIYQASSSDHEKYEGSLEGFIKDLFILDRPAEPVRLCWRNRDNTPLCTGKRTDHRNLLLSIPILLGVETPTEPSAESDDSPDLLVWNIPERVALSPLRAGKSDGEIVYDLFALALTNGTHFIARYFSLDHSAVYTYDGMKNKGIPVIEPFVVKQDPMFGPNLSLPVGYTVHQVFYSLRGGLKTQEAFFKERVEHYSTLFNLRFSTDSLNKLPIILYAGSDLNVMDEKDRFWLSNSERSKRRYKEYITRSTKPTSIPRRHSPESEEETLPPRHLHQSRKALPAAELSPEESHVPAVLQSHPSRSHPPSFISCRCGLVGNPLEVDDSILYGPLIRCDECEEMQHIACQRDGRAYDLSKKEKFVCDTCDLSHLVIGEKTYRASLRRKINARTAWNKPLAKRLRAGRGALARIGDFWYPVRLIEKSDSCWRVQWWRGNMFEPGVLETPGAASEVNHANLVDSLWMDRSARRKIRLGKWKHAHAESRFEDRFDDPLSMQYTPEVHDVLLPSKAILSALFEGRIEDLQDTPIPALEWLRSQKKPIHSTLIPFVGGLSVNERLQITNWFERNISLDPQLRMNWMGLLPLAHAYTVYLAARLRRTVAREDAMNDSDLLTKAWEAVHCGAGALDSVIRVDMERECIERLEEEMFENSKEAGIAGYYQWGLDAGHHQEDWNPYSNLRPDWNHEDREGNDEELQVGTKYIVFEDGGAENGGQPATENPRPKPRPRPKPKAKPKPIPKRTREDDETGDAIPPPKKNKVT</sequence>
<dbReference type="EMBL" id="JAACJL010000032">
    <property type="protein sequence ID" value="KAF4616087.1"/>
    <property type="molecule type" value="Genomic_DNA"/>
</dbReference>
<dbReference type="EMBL" id="JAACJL010000049">
    <property type="protein sequence ID" value="KAF4612535.1"/>
    <property type="molecule type" value="Genomic_DNA"/>
</dbReference>
<dbReference type="EMBL" id="JAACJL010000001">
    <property type="protein sequence ID" value="KAF4623190.1"/>
    <property type="molecule type" value="Genomic_DNA"/>
</dbReference>
<feature type="region of interest" description="Disordered" evidence="1">
    <location>
        <begin position="1103"/>
        <end position="1159"/>
    </location>
</feature>
<dbReference type="EMBL" id="JAACJL010000051">
    <property type="protein sequence ID" value="KAF4612482.1"/>
    <property type="molecule type" value="Genomic_DNA"/>
</dbReference>
<dbReference type="InterPro" id="IPR013083">
    <property type="entry name" value="Znf_RING/FYVE/PHD"/>
</dbReference>
<dbReference type="InterPro" id="IPR011011">
    <property type="entry name" value="Znf_FYVE_PHD"/>
</dbReference>
<feature type="region of interest" description="Disordered" evidence="1">
    <location>
        <begin position="104"/>
        <end position="138"/>
    </location>
</feature>
<evidence type="ECO:0000313" key="5">
    <source>
        <dbReference type="EMBL" id="KAF4612535.1"/>
    </source>
</evidence>
<dbReference type="Proteomes" id="UP000521872">
    <property type="component" value="Unassembled WGS sequence"/>
</dbReference>
<dbReference type="EMBL" id="JAACJL010000016">
    <property type="protein sequence ID" value="KAF4619241.1"/>
    <property type="molecule type" value="Genomic_DNA"/>
</dbReference>
<accession>A0A8H4QKS2</accession>
<evidence type="ECO:0000313" key="18">
    <source>
        <dbReference type="Proteomes" id="UP000521872"/>
    </source>
</evidence>
<evidence type="ECO:0000313" key="10">
    <source>
        <dbReference type="EMBL" id="KAF4616995.1"/>
    </source>
</evidence>
<dbReference type="EMBL" id="JAACJL010000035">
    <property type="protein sequence ID" value="KAF4615616.1"/>
    <property type="molecule type" value="Genomic_DNA"/>
</dbReference>
<evidence type="ECO:0000313" key="6">
    <source>
        <dbReference type="EMBL" id="KAF4614266.1"/>
    </source>
</evidence>